<comment type="cofactor">
    <cofactor evidence="6">
        <name>Zn(2+)</name>
        <dbReference type="ChEBI" id="CHEBI:29105"/>
    </cofactor>
    <text evidence="6">Binds 1 zinc ion.</text>
</comment>
<feature type="domain" description="Peptidase M3A/M3B catalytic" evidence="7">
    <location>
        <begin position="201"/>
        <end position="577"/>
    </location>
</feature>
<keyword evidence="5 6" id="KW-0482">Metalloprotease</keyword>
<dbReference type="Pfam" id="PF01432">
    <property type="entry name" value="Peptidase_M3"/>
    <property type="match status" value="1"/>
</dbReference>
<evidence type="ECO:0000259" key="7">
    <source>
        <dbReference type="Pfam" id="PF01432"/>
    </source>
</evidence>
<evidence type="ECO:0000313" key="9">
    <source>
        <dbReference type="EMBL" id="SDF54123.1"/>
    </source>
</evidence>
<name>A0A8G2BH38_9PROT</name>
<dbReference type="Pfam" id="PF08439">
    <property type="entry name" value="Peptidase_M3_N"/>
    <property type="match status" value="1"/>
</dbReference>
<keyword evidence="2 6" id="KW-0479">Metal-binding</keyword>
<keyword evidence="4 6" id="KW-0862">Zinc</keyword>
<dbReference type="EMBL" id="FNBW01000004">
    <property type="protein sequence ID" value="SDF54123.1"/>
    <property type="molecule type" value="Genomic_DNA"/>
</dbReference>
<dbReference type="InterPro" id="IPR042088">
    <property type="entry name" value="OligoPept_F_C"/>
</dbReference>
<gene>
    <name evidence="9" type="ORF">SAMN05660686_01601</name>
</gene>
<dbReference type="GO" id="GO:0046872">
    <property type="term" value="F:metal ion binding"/>
    <property type="evidence" value="ECO:0007669"/>
    <property type="project" value="UniProtKB-UniRule"/>
</dbReference>
<keyword evidence="3 6" id="KW-0378">Hydrolase</keyword>
<dbReference type="AlphaFoldDB" id="A0A8G2BH38"/>
<feature type="domain" description="Oligopeptidase F N-terminal" evidence="8">
    <location>
        <begin position="115"/>
        <end position="183"/>
    </location>
</feature>
<evidence type="ECO:0000256" key="2">
    <source>
        <dbReference type="ARBA" id="ARBA00022723"/>
    </source>
</evidence>
<evidence type="ECO:0000256" key="1">
    <source>
        <dbReference type="ARBA" id="ARBA00022670"/>
    </source>
</evidence>
<accession>A0A8G2BH38</accession>
<dbReference type="InterPro" id="IPR011977">
    <property type="entry name" value="Pept_M3B_clade3"/>
</dbReference>
<proteinExistence type="inferred from homology"/>
<dbReference type="InterPro" id="IPR001567">
    <property type="entry name" value="Pept_M3A_M3B_dom"/>
</dbReference>
<dbReference type="CDD" id="cd09610">
    <property type="entry name" value="M3B_PepF"/>
    <property type="match status" value="1"/>
</dbReference>
<keyword evidence="10" id="KW-1185">Reference proteome</keyword>
<protein>
    <submittedName>
        <fullName evidence="9">Oligoendopeptidase F</fullName>
    </submittedName>
</protein>
<comment type="similarity">
    <text evidence="6">Belongs to the peptidase M3 family.</text>
</comment>
<evidence type="ECO:0000256" key="4">
    <source>
        <dbReference type="ARBA" id="ARBA00022833"/>
    </source>
</evidence>
<dbReference type="Gene3D" id="1.20.140.70">
    <property type="entry name" value="Oligopeptidase f, N-terminal domain"/>
    <property type="match status" value="1"/>
</dbReference>
<dbReference type="NCBIfam" id="TIGR02290">
    <property type="entry name" value="M3_fam_3"/>
    <property type="match status" value="1"/>
</dbReference>
<dbReference type="SUPFAM" id="SSF55486">
    <property type="entry name" value="Metalloproteases ('zincins'), catalytic domain"/>
    <property type="match status" value="1"/>
</dbReference>
<dbReference type="GO" id="GO:0006508">
    <property type="term" value="P:proteolysis"/>
    <property type="evidence" value="ECO:0007669"/>
    <property type="project" value="UniProtKB-KW"/>
</dbReference>
<dbReference type="GO" id="GO:0004222">
    <property type="term" value="F:metalloendopeptidase activity"/>
    <property type="evidence" value="ECO:0007669"/>
    <property type="project" value="InterPro"/>
</dbReference>
<keyword evidence="1 6" id="KW-0645">Protease</keyword>
<organism evidence="9 10">
    <name type="scientific">Thalassobaculum litoreum DSM 18839</name>
    <dbReference type="NCBI Taxonomy" id="1123362"/>
    <lineage>
        <taxon>Bacteria</taxon>
        <taxon>Pseudomonadati</taxon>
        <taxon>Pseudomonadota</taxon>
        <taxon>Alphaproteobacteria</taxon>
        <taxon>Rhodospirillales</taxon>
        <taxon>Thalassobaculaceae</taxon>
        <taxon>Thalassobaculum</taxon>
    </lineage>
</organism>
<sequence>MPDASTLGPLPQWDLADLYPSPDGPELAGDLERSADKAKSFRASLEGKVAGLSGADLAAAIAEYEAIEEVLGRIMSYAHLRYAGDMSDPEIGKFYQSMQEKVNAISTELLFFTLEINRIAEADLAAKMDDPALAHYAPWLREVRAFRDHQLSDELEQMLHEKYVAGRAAWTRLFDETMARLRFPFDGETLTTSEILDKLSHRDGAVRKKAAESLSQVLGENVGLFALITNTLAKDKAIDDKWRHYKRPISGRNLSNAVEDEVVDALVEAVRDAYPKLSHRYYAIKAKWFGRDKLDYWDRNAPLPNDDDASISWETARDTVLDAYAAFSPDLAAVGRRFFDNPWIDAPARPGKASGAFAHPTVPAAHPYLLLNYQGKTRDVMTLAHELGHGVHQVLAGPQGHLMSDTPLTLAETASVFGEMLTFRSLLAQRTDPAQRKVMLAGKVEDMLNTVVRQIAFHTFEERVHDARAEGELTPTQLGDIWMEVQRESLGPAFNFEDSYRVFWSYIPHFIHSPFYVYAYAFGDCLVNSLYAVYQDAEQGFAKKYLDMLKAGGTMRHKELLAPFGLDASDPAFWSKGLTVIEGMIDELEQMD</sequence>
<dbReference type="RefSeq" id="WP_093149471.1">
    <property type="nucleotide sequence ID" value="NZ_FNBW01000004.1"/>
</dbReference>
<dbReference type="InterPro" id="IPR013647">
    <property type="entry name" value="OligopepF_N_dom"/>
</dbReference>
<evidence type="ECO:0000256" key="6">
    <source>
        <dbReference type="RuleBase" id="RU003435"/>
    </source>
</evidence>
<evidence type="ECO:0000313" key="10">
    <source>
        <dbReference type="Proteomes" id="UP000198615"/>
    </source>
</evidence>
<evidence type="ECO:0000256" key="3">
    <source>
        <dbReference type="ARBA" id="ARBA00022801"/>
    </source>
</evidence>
<evidence type="ECO:0000256" key="5">
    <source>
        <dbReference type="ARBA" id="ARBA00023049"/>
    </source>
</evidence>
<dbReference type="Gene3D" id="1.10.1370.20">
    <property type="entry name" value="Oligoendopeptidase f, C-terminal domain"/>
    <property type="match status" value="1"/>
</dbReference>
<comment type="caution">
    <text evidence="9">The sequence shown here is derived from an EMBL/GenBank/DDBJ whole genome shotgun (WGS) entry which is preliminary data.</text>
</comment>
<dbReference type="OrthoDB" id="9766487at2"/>
<dbReference type="Proteomes" id="UP000198615">
    <property type="component" value="Unassembled WGS sequence"/>
</dbReference>
<evidence type="ECO:0000259" key="8">
    <source>
        <dbReference type="Pfam" id="PF08439"/>
    </source>
</evidence>
<reference evidence="9 10" key="1">
    <citation type="submission" date="2016-10" db="EMBL/GenBank/DDBJ databases">
        <authorList>
            <person name="Varghese N."/>
            <person name="Submissions S."/>
        </authorList>
    </citation>
    <scope>NUCLEOTIDE SEQUENCE [LARGE SCALE GENOMIC DNA]</scope>
    <source>
        <strain evidence="9 10">DSM 18839</strain>
    </source>
</reference>